<dbReference type="AlphaFoldDB" id="A0AAN6SRG5"/>
<dbReference type="Gene3D" id="3.40.140.10">
    <property type="entry name" value="Cytidine Deaminase, domain 2"/>
    <property type="match status" value="1"/>
</dbReference>
<feature type="compositionally biased region" description="Low complexity" evidence="2">
    <location>
        <begin position="339"/>
        <end position="348"/>
    </location>
</feature>
<protein>
    <recommendedName>
        <fullName evidence="3">CMP/dCMP-type deaminase domain-containing protein</fullName>
    </recommendedName>
</protein>
<feature type="compositionally biased region" description="Low complexity" evidence="2">
    <location>
        <begin position="104"/>
        <end position="114"/>
    </location>
</feature>
<reference evidence="5" key="1">
    <citation type="journal article" date="2023" name="Mol. Phylogenet. Evol.">
        <title>Genome-scale phylogeny and comparative genomics of the fungal order Sordariales.</title>
        <authorList>
            <person name="Hensen N."/>
            <person name="Bonometti L."/>
            <person name="Westerberg I."/>
            <person name="Brannstrom I.O."/>
            <person name="Guillou S."/>
            <person name="Cros-Aarteil S."/>
            <person name="Calhoun S."/>
            <person name="Haridas S."/>
            <person name="Kuo A."/>
            <person name="Mondo S."/>
            <person name="Pangilinan J."/>
            <person name="Riley R."/>
            <person name="LaButti K."/>
            <person name="Andreopoulos B."/>
            <person name="Lipzen A."/>
            <person name="Chen C."/>
            <person name="Yan M."/>
            <person name="Daum C."/>
            <person name="Ng V."/>
            <person name="Clum A."/>
            <person name="Steindorff A."/>
            <person name="Ohm R.A."/>
            <person name="Martin F."/>
            <person name="Silar P."/>
            <person name="Natvig D.O."/>
            <person name="Lalanne C."/>
            <person name="Gautier V."/>
            <person name="Ament-Velasquez S.L."/>
            <person name="Kruys A."/>
            <person name="Hutchinson M.I."/>
            <person name="Powell A.J."/>
            <person name="Barry K."/>
            <person name="Miller A.N."/>
            <person name="Grigoriev I.V."/>
            <person name="Debuchy R."/>
            <person name="Gladieux P."/>
            <person name="Hiltunen Thoren M."/>
            <person name="Johannesson H."/>
        </authorList>
    </citation>
    <scope>NUCLEOTIDE SEQUENCE [LARGE SCALE GENOMIC DNA]</scope>
    <source>
        <strain evidence="5">CBS 284.82</strain>
    </source>
</reference>
<gene>
    <name evidence="4" type="ORF">C8A01DRAFT_16469</name>
</gene>
<feature type="region of interest" description="Disordered" evidence="2">
    <location>
        <begin position="555"/>
        <end position="576"/>
    </location>
</feature>
<sequence length="590" mass="61638">MAATLLKAVTAIGLKTTAFLQSLFLFPFNTVLQAVHLLPSFRQTKQQPILPCSTTSAAAASSSSATETRNNNTDDNNTDDNNTDDNNNEAGDGARHSDTEMTTAPSSSSAASAPVPKIVPALPRAPLASRENRSPTKASPTKTDAQLSDKLSRLDLDETEPAAEQAPSASLQDVVNGTGSRLSENGTGKQGAQTAAQQSGPGSSIGDYGSAAAGEETAATTTMQLDGVTVQIRAGPETPEQAAERAMHSRFMREALDMARLALKTNETPVGCVLVYKDRVIARGMNATNVTRNGTRHAELMAISALLSYSPSSDLEPAATASPEKGAAARMPLGDKTNQAAAQATEETSTWGDVDPQDGHLYPYGQKLHPSPRVDPSVITECTLYVTVEPCVMCASLLRQFGVKKVYFGAVNDKFGGTGGVFRIHKNSPCSMASAPPSPAPQNGKGIARPLLERRPASAADVVQQQQNPMMDEQPAGNANGDGLVAVSPIEISALPGDGGNIERGYEAEGGWGRDEAVTLLRQFYVQENNRAPVPRKKEGRAARLAAMMERDGHVAGPVGAVPKSQGGSGADTPAVQEEGVEAIAEAVAA</sequence>
<proteinExistence type="predicted"/>
<feature type="compositionally biased region" description="Polar residues" evidence="2">
    <location>
        <begin position="167"/>
        <end position="185"/>
    </location>
</feature>
<feature type="compositionally biased region" description="Polar residues" evidence="2">
    <location>
        <begin position="135"/>
        <end position="146"/>
    </location>
</feature>
<feature type="domain" description="CMP/dCMP-type deaminase" evidence="3">
    <location>
        <begin position="246"/>
        <end position="430"/>
    </location>
</feature>
<keyword evidence="5" id="KW-1185">Reference proteome</keyword>
<dbReference type="PANTHER" id="PTHR11079:SF149">
    <property type="entry name" value="TRNA-SPECIFIC ADENOSINE DEAMINASE 2"/>
    <property type="match status" value="1"/>
</dbReference>
<dbReference type="InterPro" id="IPR016193">
    <property type="entry name" value="Cytidine_deaminase-like"/>
</dbReference>
<comment type="caution">
    <text evidence="4">The sequence shown here is derived from an EMBL/GenBank/DDBJ whole genome shotgun (WGS) entry which is preliminary data.</text>
</comment>
<dbReference type="GO" id="GO:0005634">
    <property type="term" value="C:nucleus"/>
    <property type="evidence" value="ECO:0007669"/>
    <property type="project" value="TreeGrafter"/>
</dbReference>
<dbReference type="EMBL" id="MU854397">
    <property type="protein sequence ID" value="KAK4039575.1"/>
    <property type="molecule type" value="Genomic_DNA"/>
</dbReference>
<dbReference type="Pfam" id="PF00383">
    <property type="entry name" value="dCMP_cyt_deam_1"/>
    <property type="match status" value="2"/>
</dbReference>
<dbReference type="GO" id="GO:0052717">
    <property type="term" value="F:tRNA-specific adenosine-34 deaminase activity"/>
    <property type="evidence" value="ECO:0007669"/>
    <property type="project" value="UniProtKB-EC"/>
</dbReference>
<evidence type="ECO:0000256" key="2">
    <source>
        <dbReference type="SAM" id="MobiDB-lite"/>
    </source>
</evidence>
<dbReference type="InterPro" id="IPR002125">
    <property type="entry name" value="CMP_dCMP_dom"/>
</dbReference>
<feature type="compositionally biased region" description="Acidic residues" evidence="2">
    <location>
        <begin position="76"/>
        <end position="87"/>
    </location>
</feature>
<dbReference type="GO" id="GO:0046872">
    <property type="term" value="F:metal ion binding"/>
    <property type="evidence" value="ECO:0007669"/>
    <property type="project" value="UniProtKB-KW"/>
</dbReference>
<feature type="compositionally biased region" description="Low complexity" evidence="2">
    <location>
        <begin position="53"/>
        <end position="75"/>
    </location>
</feature>
<evidence type="ECO:0000259" key="3">
    <source>
        <dbReference type="PROSITE" id="PS51747"/>
    </source>
</evidence>
<evidence type="ECO:0000313" key="4">
    <source>
        <dbReference type="EMBL" id="KAK4039575.1"/>
    </source>
</evidence>
<evidence type="ECO:0000256" key="1">
    <source>
        <dbReference type="ARBA" id="ARBA00022801"/>
    </source>
</evidence>
<dbReference type="GO" id="GO:0002100">
    <property type="term" value="P:tRNA wobble adenosine to inosine editing"/>
    <property type="evidence" value="ECO:0007669"/>
    <property type="project" value="InterPro"/>
</dbReference>
<feature type="compositionally biased region" description="Low complexity" evidence="2">
    <location>
        <begin position="186"/>
        <end position="204"/>
    </location>
</feature>
<name>A0AAN6SRG5_9PEZI</name>
<accession>A0AAN6SRG5</accession>
<feature type="region of interest" description="Disordered" evidence="2">
    <location>
        <begin position="336"/>
        <end position="356"/>
    </location>
</feature>
<keyword evidence="1" id="KW-0378">Hydrolase</keyword>
<dbReference type="PROSITE" id="PS51747">
    <property type="entry name" value="CYT_DCMP_DEAMINASES_2"/>
    <property type="match status" value="1"/>
</dbReference>
<evidence type="ECO:0000313" key="5">
    <source>
        <dbReference type="Proteomes" id="UP001303115"/>
    </source>
</evidence>
<dbReference type="SUPFAM" id="SSF53927">
    <property type="entry name" value="Cytidine deaminase-like"/>
    <property type="match status" value="1"/>
</dbReference>
<dbReference type="GO" id="GO:0005737">
    <property type="term" value="C:cytoplasm"/>
    <property type="evidence" value="ECO:0007669"/>
    <property type="project" value="TreeGrafter"/>
</dbReference>
<organism evidence="4 5">
    <name type="scientific">Parachaetomium inaequale</name>
    <dbReference type="NCBI Taxonomy" id="2588326"/>
    <lineage>
        <taxon>Eukaryota</taxon>
        <taxon>Fungi</taxon>
        <taxon>Dikarya</taxon>
        <taxon>Ascomycota</taxon>
        <taxon>Pezizomycotina</taxon>
        <taxon>Sordariomycetes</taxon>
        <taxon>Sordariomycetidae</taxon>
        <taxon>Sordariales</taxon>
        <taxon>Chaetomiaceae</taxon>
        <taxon>Parachaetomium</taxon>
    </lineage>
</organism>
<dbReference type="PANTHER" id="PTHR11079">
    <property type="entry name" value="CYTOSINE DEAMINASE FAMILY MEMBER"/>
    <property type="match status" value="1"/>
</dbReference>
<dbReference type="CDD" id="cd01285">
    <property type="entry name" value="nucleoside_deaminase"/>
    <property type="match status" value="1"/>
</dbReference>
<dbReference type="Proteomes" id="UP001303115">
    <property type="component" value="Unassembled WGS sequence"/>
</dbReference>
<feature type="region of interest" description="Disordered" evidence="2">
    <location>
        <begin position="52"/>
        <end position="216"/>
    </location>
</feature>